<dbReference type="AlphaFoldDB" id="A0A6M3L8S2"/>
<gene>
    <name evidence="1" type="ORF">MM415B03555_0007</name>
</gene>
<proteinExistence type="predicted"/>
<protein>
    <submittedName>
        <fullName evidence="1">Uncharacterized protein</fullName>
    </submittedName>
</protein>
<accession>A0A6M3L8S2</accession>
<organism evidence="1">
    <name type="scientific">viral metagenome</name>
    <dbReference type="NCBI Taxonomy" id="1070528"/>
    <lineage>
        <taxon>unclassified sequences</taxon>
        <taxon>metagenomes</taxon>
        <taxon>organismal metagenomes</taxon>
    </lineage>
</organism>
<sequence length="232" mass="24383">MRITPVVVASALTLSLSSIAQAQPTLPFDVCRALTAERVKYTAPLSPAQLGALLNDAALAVPGTRLLPKPAGNNCPQPVTGTLISCDYLVRDGMGYDVLADSENTAIVTCGDSTGPVVDSIAPVAYGDTVPPPTGSSCDLSSVLSRLMDLQASNSRIVDVQVDLKSVLEGLEATYYLVQEDLAVDKADAASLNQFKSDVNTEYKKAVSWVKDWKNWGMIGGALAAVLQAVLK</sequence>
<name>A0A6M3L8S2_9ZZZZ</name>
<dbReference type="EMBL" id="MT142940">
    <property type="protein sequence ID" value="QJA90823.1"/>
    <property type="molecule type" value="Genomic_DNA"/>
</dbReference>
<reference evidence="1" key="1">
    <citation type="submission" date="2020-03" db="EMBL/GenBank/DDBJ databases">
        <title>The deep terrestrial virosphere.</title>
        <authorList>
            <person name="Holmfeldt K."/>
            <person name="Nilsson E."/>
            <person name="Simone D."/>
            <person name="Lopez-Fernandez M."/>
            <person name="Wu X."/>
            <person name="de Brujin I."/>
            <person name="Lundin D."/>
            <person name="Andersson A."/>
            <person name="Bertilsson S."/>
            <person name="Dopson M."/>
        </authorList>
    </citation>
    <scope>NUCLEOTIDE SEQUENCE</scope>
    <source>
        <strain evidence="1">MM415B03555</strain>
    </source>
</reference>
<evidence type="ECO:0000313" key="1">
    <source>
        <dbReference type="EMBL" id="QJA90823.1"/>
    </source>
</evidence>